<sequence length="199" mass="22252">MRRPWVRIVGVPVVTLTEDQRWLLRMVGGWTMRDCLIGPAGVTRLMQSHYGGTGCGLDGAPSYIRGFQCGGGKIVTTGVPVITVTTAQLRKFAQSLPTELVTEMRECAAAAQRNNLLRHQFCRCGSVPCGFAYMRDRICPPTEQQEADAIAEFWRCQDWTEDLLDRALGFTTEDEPVGQLELFGVEPVQQRLFELEAVR</sequence>
<dbReference type="Proteomes" id="UP000185183">
    <property type="component" value="Unassembled WGS sequence"/>
</dbReference>
<dbReference type="AlphaFoldDB" id="A0A9Q7WJ02"/>
<organism evidence="1 2">
    <name type="scientific">Mycobacteroides abscessus subsp. bolletii</name>
    <dbReference type="NCBI Taxonomy" id="319705"/>
    <lineage>
        <taxon>Bacteria</taxon>
        <taxon>Bacillati</taxon>
        <taxon>Actinomycetota</taxon>
        <taxon>Actinomycetes</taxon>
        <taxon>Mycobacteriales</taxon>
        <taxon>Mycobacteriaceae</taxon>
        <taxon>Mycobacteroides</taxon>
        <taxon>Mycobacteroides abscessus</taxon>
    </lineage>
</organism>
<name>A0A9Q7WJ02_9MYCO</name>
<accession>A0A9Q7WJ02</accession>
<gene>
    <name evidence="1" type="ORF">SAMEA2275694_02615</name>
</gene>
<evidence type="ECO:0000313" key="2">
    <source>
        <dbReference type="Proteomes" id="UP000185183"/>
    </source>
</evidence>
<evidence type="ECO:0000313" key="1">
    <source>
        <dbReference type="EMBL" id="SHX42783.1"/>
    </source>
</evidence>
<dbReference type="EMBL" id="FSFA01000003">
    <property type="protein sequence ID" value="SHX42783.1"/>
    <property type="molecule type" value="Genomic_DNA"/>
</dbReference>
<comment type="caution">
    <text evidence="1">The sequence shown here is derived from an EMBL/GenBank/DDBJ whole genome shotgun (WGS) entry which is preliminary data.</text>
</comment>
<reference evidence="1 2" key="1">
    <citation type="submission" date="2016-11" db="EMBL/GenBank/DDBJ databases">
        <authorList>
            <consortium name="Pathogen Informatics"/>
        </authorList>
    </citation>
    <scope>NUCLEOTIDE SEQUENCE [LARGE SCALE GENOMIC DNA]</scope>
    <source>
        <strain evidence="1 2">968</strain>
    </source>
</reference>
<protein>
    <submittedName>
        <fullName evidence="1">Uncharacterized protein</fullName>
    </submittedName>
</protein>
<proteinExistence type="predicted"/>